<protein>
    <submittedName>
        <fullName evidence="1">Uncharacterized protein</fullName>
    </submittedName>
</protein>
<accession>A0A183LKL8</accession>
<organism evidence="1 2">
    <name type="scientific">Schistosoma margrebowiei</name>
    <dbReference type="NCBI Taxonomy" id="48269"/>
    <lineage>
        <taxon>Eukaryota</taxon>
        <taxon>Metazoa</taxon>
        <taxon>Spiralia</taxon>
        <taxon>Lophotrochozoa</taxon>
        <taxon>Platyhelminthes</taxon>
        <taxon>Trematoda</taxon>
        <taxon>Digenea</taxon>
        <taxon>Strigeidida</taxon>
        <taxon>Schistosomatoidea</taxon>
        <taxon>Schistosomatidae</taxon>
        <taxon>Schistosoma</taxon>
    </lineage>
</organism>
<name>A0A183LKL8_9TREM</name>
<sequence>MEAEFETVHPLLISGTAAFDIKHFAYQTYGKRLNAQDIFNMRYKVFSQANLPDKQCAYLYCKR</sequence>
<dbReference type="AlphaFoldDB" id="A0A183LKL8"/>
<evidence type="ECO:0000313" key="2">
    <source>
        <dbReference type="Proteomes" id="UP000277204"/>
    </source>
</evidence>
<gene>
    <name evidence="1" type="ORF">SMRZ_LOCUS4343</name>
</gene>
<reference evidence="1 2" key="1">
    <citation type="submission" date="2018-11" db="EMBL/GenBank/DDBJ databases">
        <authorList>
            <consortium name="Pathogen Informatics"/>
        </authorList>
    </citation>
    <scope>NUCLEOTIDE SEQUENCE [LARGE SCALE GENOMIC DNA]</scope>
    <source>
        <strain evidence="1 2">Zambia</strain>
    </source>
</reference>
<dbReference type="EMBL" id="UZAI01001370">
    <property type="protein sequence ID" value="VDO61230.1"/>
    <property type="molecule type" value="Genomic_DNA"/>
</dbReference>
<dbReference type="Proteomes" id="UP000277204">
    <property type="component" value="Unassembled WGS sequence"/>
</dbReference>
<proteinExistence type="predicted"/>
<keyword evidence="2" id="KW-1185">Reference proteome</keyword>
<evidence type="ECO:0000313" key="1">
    <source>
        <dbReference type="EMBL" id="VDO61230.1"/>
    </source>
</evidence>